<feature type="transmembrane region" description="Helical" evidence="8">
    <location>
        <begin position="127"/>
        <end position="145"/>
    </location>
</feature>
<dbReference type="Pfam" id="PF11984">
    <property type="entry name" value="DUF3485"/>
    <property type="match status" value="1"/>
</dbReference>
<dbReference type="RefSeq" id="WP_408155416.1">
    <property type="nucleotide sequence ID" value="NZ_JAQQFM010000002.1"/>
</dbReference>
<evidence type="ECO:0000256" key="8">
    <source>
        <dbReference type="SAM" id="Phobius"/>
    </source>
</evidence>
<dbReference type="InterPro" id="IPR014263">
    <property type="entry name" value="Methanolan_biosynth_EpsI"/>
</dbReference>
<evidence type="ECO:0000259" key="9">
    <source>
        <dbReference type="Pfam" id="PF11984"/>
    </source>
</evidence>
<name>A0ABW9A588_9BURK</name>
<feature type="transmembrane region" description="Helical" evidence="8">
    <location>
        <begin position="102"/>
        <end position="120"/>
    </location>
</feature>
<organism evidence="10 11">
    <name type="scientific">Herbaspirillum lusitanum</name>
    <dbReference type="NCBI Taxonomy" id="213312"/>
    <lineage>
        <taxon>Bacteria</taxon>
        <taxon>Pseudomonadati</taxon>
        <taxon>Pseudomonadota</taxon>
        <taxon>Betaproteobacteria</taxon>
        <taxon>Burkholderiales</taxon>
        <taxon>Oxalobacteraceae</taxon>
        <taxon>Herbaspirillum</taxon>
    </lineage>
</organism>
<evidence type="ECO:0000256" key="7">
    <source>
        <dbReference type="ARBA" id="ARBA00023136"/>
    </source>
</evidence>
<dbReference type="Proteomes" id="UP001629246">
    <property type="component" value="Unassembled WGS sequence"/>
</dbReference>
<feature type="transmembrane region" description="Helical" evidence="8">
    <location>
        <begin position="190"/>
        <end position="208"/>
    </location>
</feature>
<feature type="transmembrane region" description="Helical" evidence="8">
    <location>
        <begin position="76"/>
        <end position="96"/>
    </location>
</feature>
<feature type="transmembrane region" description="Helical" evidence="8">
    <location>
        <begin position="302"/>
        <end position="322"/>
    </location>
</feature>
<sequence>MRADTLSHAAHAPLPRTLLMVLGLIAPLLIYLGTVQSMVGIWDSSETFTHQYMILPISLWLIWRDRRRLQQMTAQPFPPALIVLLLCGFGWLLGTLADVQVVRQYSFVAIVIASAVALLGARISRAIAFPLFFLLLAVPFGEIFIEPLIGITADFTVNALQLTGIPVLREGNTFAIPSGRWSVVEACSGVRYLIASVTLGCLYAHITYRSWKRKAAFLLVSMVVPVIANGLRAYMIVMIGHLSGMRLAVGVDHLIYGWLFFGLVTFIMFWIGGRWIDKPLNDPHAAIVQSNDRQAPGGTGKYFLFLLLTLACTGIWPVYAWYMDRIDAVSTPISLNPAGQAGPWHNSPAFSNWQPAFSPASAEITRFYSNGAQSAQQVGLSLRYYRDQHQGATLVSSVNRILPEKNSPWTRLTNTVHTVELPGRQLAVREESIQGAGGSLLIWRWYWIDRRFVENDYLAKLYQTRSRLTMHGDDGAAVFVFAPYSDKPEQARQTLQAYLTDNLGAIEAMLNANGKH</sequence>
<protein>
    <submittedName>
        <fullName evidence="10">Exosortase A</fullName>
        <ecNumber evidence="10">3.4.22.-</ecNumber>
    </submittedName>
</protein>
<keyword evidence="2" id="KW-1003">Cell membrane</keyword>
<evidence type="ECO:0000256" key="6">
    <source>
        <dbReference type="ARBA" id="ARBA00022989"/>
    </source>
</evidence>
<evidence type="ECO:0000256" key="4">
    <source>
        <dbReference type="ARBA" id="ARBA00022692"/>
    </source>
</evidence>
<dbReference type="EMBL" id="JAQQFM010000002">
    <property type="protein sequence ID" value="MFL9923611.1"/>
    <property type="molecule type" value="Genomic_DNA"/>
</dbReference>
<dbReference type="GO" id="GO:0016787">
    <property type="term" value="F:hydrolase activity"/>
    <property type="evidence" value="ECO:0007669"/>
    <property type="project" value="UniProtKB-KW"/>
</dbReference>
<keyword evidence="11" id="KW-1185">Reference proteome</keyword>
<dbReference type="NCBIfam" id="TIGR02602">
    <property type="entry name" value="8TM_EpsH"/>
    <property type="match status" value="1"/>
</dbReference>
<evidence type="ECO:0000256" key="1">
    <source>
        <dbReference type="ARBA" id="ARBA00004651"/>
    </source>
</evidence>
<feature type="transmembrane region" description="Helical" evidence="8">
    <location>
        <begin position="215"/>
        <end position="235"/>
    </location>
</feature>
<dbReference type="NCBIfam" id="TIGR02914">
    <property type="entry name" value="EpsI_fam"/>
    <property type="match status" value="1"/>
</dbReference>
<keyword evidence="5 10" id="KW-0378">Hydrolase</keyword>
<feature type="domain" description="Methanolan biosynthesis EpsI" evidence="9">
    <location>
        <begin position="309"/>
        <end position="507"/>
    </location>
</feature>
<keyword evidence="6 8" id="KW-1133">Transmembrane helix</keyword>
<evidence type="ECO:0000256" key="2">
    <source>
        <dbReference type="ARBA" id="ARBA00022475"/>
    </source>
</evidence>
<comment type="subcellular location">
    <subcellularLocation>
        <location evidence="1">Cell membrane</location>
        <topology evidence="1">Multi-pass membrane protein</topology>
    </subcellularLocation>
</comment>
<evidence type="ECO:0000313" key="11">
    <source>
        <dbReference type="Proteomes" id="UP001629246"/>
    </source>
</evidence>
<dbReference type="EC" id="3.4.22.-" evidence="10"/>
<gene>
    <name evidence="10" type="primary">xrtA</name>
    <name evidence="10" type="ORF">PQR62_05015</name>
</gene>
<dbReference type="Pfam" id="PF09721">
    <property type="entry name" value="Exosortase_EpsH"/>
    <property type="match status" value="1"/>
</dbReference>
<evidence type="ECO:0000256" key="3">
    <source>
        <dbReference type="ARBA" id="ARBA00022670"/>
    </source>
</evidence>
<evidence type="ECO:0000313" key="10">
    <source>
        <dbReference type="EMBL" id="MFL9923611.1"/>
    </source>
</evidence>
<dbReference type="InterPro" id="IPR013426">
    <property type="entry name" value="EpsH-like"/>
</dbReference>
<accession>A0ABW9A588</accession>
<dbReference type="InterPro" id="IPR026392">
    <property type="entry name" value="Exo/Archaeosortase_dom"/>
</dbReference>
<keyword evidence="4 8" id="KW-0812">Transmembrane</keyword>
<keyword evidence="7 8" id="KW-0472">Membrane</keyword>
<proteinExistence type="predicted"/>
<keyword evidence="3" id="KW-0645">Protease</keyword>
<feature type="transmembrane region" description="Helical" evidence="8">
    <location>
        <begin position="255"/>
        <end position="273"/>
    </location>
</feature>
<dbReference type="InterPro" id="IPR017540">
    <property type="entry name" value="Exosortase-1"/>
</dbReference>
<dbReference type="NCBIfam" id="TIGR04178">
    <property type="entry name" value="exo_archaeo"/>
    <property type="match status" value="1"/>
</dbReference>
<comment type="caution">
    <text evidence="10">The sequence shown here is derived from an EMBL/GenBank/DDBJ whole genome shotgun (WGS) entry which is preliminary data.</text>
</comment>
<dbReference type="InterPro" id="IPR019127">
    <property type="entry name" value="Exosortase"/>
</dbReference>
<feature type="transmembrane region" description="Helical" evidence="8">
    <location>
        <begin position="21"/>
        <end position="42"/>
    </location>
</feature>
<reference evidence="10 11" key="1">
    <citation type="journal article" date="2024" name="Chem. Sci.">
        <title>Discovery of megapolipeptins by genome mining of a Burkholderiales bacteria collection.</title>
        <authorList>
            <person name="Paulo B.S."/>
            <person name="Recchia M.J.J."/>
            <person name="Lee S."/>
            <person name="Fergusson C.H."/>
            <person name="Romanowski S.B."/>
            <person name="Hernandez A."/>
            <person name="Krull N."/>
            <person name="Liu D.Y."/>
            <person name="Cavanagh H."/>
            <person name="Bos A."/>
            <person name="Gray C.A."/>
            <person name="Murphy B.T."/>
            <person name="Linington R.G."/>
            <person name="Eustaquio A.S."/>
        </authorList>
    </citation>
    <scope>NUCLEOTIDE SEQUENCE [LARGE SCALE GENOMIC DNA]</scope>
    <source>
        <strain evidence="10 11">RL21-008-BIB-A</strain>
    </source>
</reference>
<dbReference type="NCBIfam" id="TIGR03109">
    <property type="entry name" value="exosort_XrtA"/>
    <property type="match status" value="1"/>
</dbReference>
<evidence type="ECO:0000256" key="5">
    <source>
        <dbReference type="ARBA" id="ARBA00022801"/>
    </source>
</evidence>
<feature type="transmembrane region" description="Helical" evidence="8">
    <location>
        <begin position="48"/>
        <end position="64"/>
    </location>
</feature>